<keyword evidence="14" id="KW-1185">Reference proteome</keyword>
<dbReference type="PANTHER" id="PTHR32089:SF112">
    <property type="entry name" value="LYSOZYME-LIKE PROTEIN-RELATED"/>
    <property type="match status" value="1"/>
</dbReference>
<evidence type="ECO:0000313" key="13">
    <source>
        <dbReference type="EMBL" id="SFB29318.1"/>
    </source>
</evidence>
<protein>
    <submittedName>
        <fullName evidence="13">Methyl-accepting chemotaxis sensory transducer with Cache sensor</fullName>
    </submittedName>
</protein>
<evidence type="ECO:0000256" key="6">
    <source>
        <dbReference type="ARBA" id="ARBA00023136"/>
    </source>
</evidence>
<evidence type="ECO:0000256" key="3">
    <source>
        <dbReference type="ARBA" id="ARBA00022500"/>
    </source>
</evidence>
<evidence type="ECO:0000256" key="9">
    <source>
        <dbReference type="PROSITE-ProRule" id="PRU00284"/>
    </source>
</evidence>
<dbReference type="InterPro" id="IPR003660">
    <property type="entry name" value="HAMP_dom"/>
</dbReference>
<dbReference type="SMART" id="SM00283">
    <property type="entry name" value="MA"/>
    <property type="match status" value="1"/>
</dbReference>
<dbReference type="CDD" id="cd06225">
    <property type="entry name" value="HAMP"/>
    <property type="match status" value="1"/>
</dbReference>
<dbReference type="GO" id="GO:0006935">
    <property type="term" value="P:chemotaxis"/>
    <property type="evidence" value="ECO:0007669"/>
    <property type="project" value="UniProtKB-KW"/>
</dbReference>
<dbReference type="Proteomes" id="UP000198619">
    <property type="component" value="Unassembled WGS sequence"/>
</dbReference>
<evidence type="ECO:0000256" key="4">
    <source>
        <dbReference type="ARBA" id="ARBA00022692"/>
    </source>
</evidence>
<dbReference type="Pfam" id="PF00672">
    <property type="entry name" value="HAMP"/>
    <property type="match status" value="1"/>
</dbReference>
<feature type="domain" description="Methyl-accepting transducer" evidence="11">
    <location>
        <begin position="382"/>
        <end position="632"/>
    </location>
</feature>
<dbReference type="InterPro" id="IPR033479">
    <property type="entry name" value="dCache_1"/>
</dbReference>
<dbReference type="Gene3D" id="3.30.450.20">
    <property type="entry name" value="PAS domain"/>
    <property type="match status" value="1"/>
</dbReference>
<evidence type="ECO:0000256" key="2">
    <source>
        <dbReference type="ARBA" id="ARBA00022475"/>
    </source>
</evidence>
<dbReference type="Pfam" id="PF00015">
    <property type="entry name" value="MCPsignal"/>
    <property type="match status" value="1"/>
</dbReference>
<dbReference type="CDD" id="cd18773">
    <property type="entry name" value="PDC1_HK_sensor"/>
    <property type="match status" value="1"/>
</dbReference>
<evidence type="ECO:0000256" key="7">
    <source>
        <dbReference type="ARBA" id="ARBA00023224"/>
    </source>
</evidence>
<sequence>MKFKSIKYQLLTFLLGLVFIICSCLSLFLYINSKKALEENAIHMLNEVSSQTASNIENTLKIQLTNIQTLANIPEIKDVNTPLEKQKEILIQNQELYNHVRIGIAHADDGIIHYNDGNEVDINDRDFFIEAMKGKTYVSKPFASKITGDLCVAYSTPVKNAEGKVTHVLVSIRTGDDFSKITNSIKISNTGNAFLIDNEGTSIADKVQELVDKGYNVIKEVETDPSQNDMATIAKEMIAGKSGNGEFNFQGEDNYLAYHPIPLTGWSVGIAIVKNDVLSQLSTLKTVSLILALGSMLIAAIFILIISRSISDPLIAVKNCMDKLGDGDFTIKMKNKYIDRHDEIGLISTSLNKTTASISEMFKNIKTTSYTIDENSTNLASISQQLTTSSENIYTAITDVANGTSEQATDLEKIVHMVEDFGNSINTMTNLLSEISLMSQDIRNNSSESNSDMENLNTAISNFYNVFNEFTQKIETMEQNINSINDITTLINNISEQTNLLALNAAIEAARAGEAGKGFAVVSEEIRKLAEQSQKSSNDIYEIVSNISNDAKVLVSENDKMSSSLNDQKHSVEKAIKSFLVISDSISTITKKIDDITESSNTISSGKDVISNTVHDLSAISEEVSASCEEIAASSHELNNFSLDVSSASDILETLTHEMANKMDMFKIEE</sequence>
<dbReference type="AlphaFoldDB" id="A0A1I0ZYF5"/>
<feature type="domain" description="HAMP" evidence="12">
    <location>
        <begin position="308"/>
        <end position="363"/>
    </location>
</feature>
<dbReference type="PROSITE" id="PS50111">
    <property type="entry name" value="CHEMOTAXIS_TRANSDUC_2"/>
    <property type="match status" value="1"/>
</dbReference>
<dbReference type="EMBL" id="FOKI01000025">
    <property type="protein sequence ID" value="SFB29318.1"/>
    <property type="molecule type" value="Genomic_DNA"/>
</dbReference>
<dbReference type="STRING" id="84698.SAMN04488528_102539"/>
<evidence type="ECO:0000259" key="11">
    <source>
        <dbReference type="PROSITE" id="PS50111"/>
    </source>
</evidence>
<comment type="subcellular location">
    <subcellularLocation>
        <location evidence="1">Cell membrane</location>
        <topology evidence="1">Multi-pass membrane protein</topology>
    </subcellularLocation>
</comment>
<dbReference type="Gene3D" id="6.10.340.10">
    <property type="match status" value="1"/>
</dbReference>
<evidence type="ECO:0000256" key="5">
    <source>
        <dbReference type="ARBA" id="ARBA00022989"/>
    </source>
</evidence>
<keyword evidence="4 10" id="KW-0812">Transmembrane</keyword>
<evidence type="ECO:0000256" key="8">
    <source>
        <dbReference type="ARBA" id="ARBA00029447"/>
    </source>
</evidence>
<name>A0A1I0ZYF5_9CLOT</name>
<dbReference type="PANTHER" id="PTHR32089">
    <property type="entry name" value="METHYL-ACCEPTING CHEMOTAXIS PROTEIN MCPB"/>
    <property type="match status" value="1"/>
</dbReference>
<dbReference type="GO" id="GO:0005886">
    <property type="term" value="C:plasma membrane"/>
    <property type="evidence" value="ECO:0007669"/>
    <property type="project" value="UniProtKB-SubCell"/>
</dbReference>
<evidence type="ECO:0000313" key="14">
    <source>
        <dbReference type="Proteomes" id="UP000198619"/>
    </source>
</evidence>
<dbReference type="SUPFAM" id="SSF58104">
    <property type="entry name" value="Methyl-accepting chemotaxis protein (MCP) signaling domain"/>
    <property type="match status" value="1"/>
</dbReference>
<reference evidence="13 14" key="1">
    <citation type="submission" date="2016-10" db="EMBL/GenBank/DDBJ databases">
        <authorList>
            <person name="de Groot N.N."/>
        </authorList>
    </citation>
    <scope>NUCLEOTIDE SEQUENCE [LARGE SCALE GENOMIC DNA]</scope>
    <source>
        <strain evidence="13 14">DSM 12271</strain>
    </source>
</reference>
<evidence type="ECO:0000256" key="10">
    <source>
        <dbReference type="SAM" id="Phobius"/>
    </source>
</evidence>
<evidence type="ECO:0000256" key="1">
    <source>
        <dbReference type="ARBA" id="ARBA00004651"/>
    </source>
</evidence>
<dbReference type="Gene3D" id="1.10.287.950">
    <property type="entry name" value="Methyl-accepting chemotaxis protein"/>
    <property type="match status" value="1"/>
</dbReference>
<gene>
    <name evidence="13" type="ORF">SAMN04488528_102539</name>
</gene>
<dbReference type="SMART" id="SM00304">
    <property type="entry name" value="HAMP"/>
    <property type="match status" value="1"/>
</dbReference>
<proteinExistence type="inferred from homology"/>
<evidence type="ECO:0000259" key="12">
    <source>
        <dbReference type="PROSITE" id="PS50885"/>
    </source>
</evidence>
<dbReference type="PROSITE" id="PS51257">
    <property type="entry name" value="PROKAR_LIPOPROTEIN"/>
    <property type="match status" value="1"/>
</dbReference>
<comment type="similarity">
    <text evidence="8">Belongs to the methyl-accepting chemotaxis (MCP) protein family.</text>
</comment>
<dbReference type="InterPro" id="IPR029151">
    <property type="entry name" value="Sensor-like_sf"/>
</dbReference>
<organism evidence="13 14">
    <name type="scientific">Clostridium frigidicarnis</name>
    <dbReference type="NCBI Taxonomy" id="84698"/>
    <lineage>
        <taxon>Bacteria</taxon>
        <taxon>Bacillati</taxon>
        <taxon>Bacillota</taxon>
        <taxon>Clostridia</taxon>
        <taxon>Eubacteriales</taxon>
        <taxon>Clostridiaceae</taxon>
        <taxon>Clostridium</taxon>
    </lineage>
</organism>
<dbReference type="SUPFAM" id="SSF103190">
    <property type="entry name" value="Sensory domain-like"/>
    <property type="match status" value="1"/>
</dbReference>
<keyword evidence="2" id="KW-1003">Cell membrane</keyword>
<dbReference type="GO" id="GO:0007165">
    <property type="term" value="P:signal transduction"/>
    <property type="evidence" value="ECO:0007669"/>
    <property type="project" value="UniProtKB-KW"/>
</dbReference>
<feature type="transmembrane region" description="Helical" evidence="10">
    <location>
        <begin position="287"/>
        <end position="306"/>
    </location>
</feature>
<keyword evidence="5 10" id="KW-1133">Transmembrane helix</keyword>
<dbReference type="PROSITE" id="PS50885">
    <property type="entry name" value="HAMP"/>
    <property type="match status" value="1"/>
</dbReference>
<keyword evidence="6 10" id="KW-0472">Membrane</keyword>
<dbReference type="Pfam" id="PF02743">
    <property type="entry name" value="dCache_1"/>
    <property type="match status" value="1"/>
</dbReference>
<keyword evidence="7 9" id="KW-0807">Transducer</keyword>
<dbReference type="OrthoDB" id="597657at2"/>
<keyword evidence="3" id="KW-0145">Chemotaxis</keyword>
<dbReference type="CDD" id="cd12912">
    <property type="entry name" value="PDC2_MCP_like"/>
    <property type="match status" value="1"/>
</dbReference>
<dbReference type="InterPro" id="IPR004089">
    <property type="entry name" value="MCPsignal_dom"/>
</dbReference>
<accession>A0A1I0ZYF5</accession>